<evidence type="ECO:0000313" key="1">
    <source>
        <dbReference type="EMBL" id="QDU75703.1"/>
    </source>
</evidence>
<accession>A0A518C8Z7</accession>
<name>A0A518C8Z7_9BACT</name>
<gene>
    <name evidence="1" type="ORF">Pan97_27380</name>
</gene>
<dbReference type="RefSeq" id="WP_144973288.1">
    <property type="nucleotide sequence ID" value="NZ_CP036289.1"/>
</dbReference>
<dbReference type="AlphaFoldDB" id="A0A518C8Z7"/>
<organism evidence="1 2">
    <name type="scientific">Bremerella volcania</name>
    <dbReference type="NCBI Taxonomy" id="2527984"/>
    <lineage>
        <taxon>Bacteria</taxon>
        <taxon>Pseudomonadati</taxon>
        <taxon>Planctomycetota</taxon>
        <taxon>Planctomycetia</taxon>
        <taxon>Pirellulales</taxon>
        <taxon>Pirellulaceae</taxon>
        <taxon>Bremerella</taxon>
    </lineage>
</organism>
<dbReference type="OrthoDB" id="279747at2"/>
<dbReference type="KEGG" id="bvo:Pan97_27380"/>
<dbReference type="Proteomes" id="UP000318626">
    <property type="component" value="Chromosome"/>
</dbReference>
<dbReference type="EMBL" id="CP036289">
    <property type="protein sequence ID" value="QDU75703.1"/>
    <property type="molecule type" value="Genomic_DNA"/>
</dbReference>
<sequence>MRIVVAILSAAIVLGLTWLYQQTLAENQLPVNSSQASEVRSSYRLRILATFDAGIDPFAEDVSKASSLNVSLLGESVLAIDEPIPAGQAVDTSLDLELREGTNEFLIEMTPASSSDITPKAIHVELYTGSGLQPLQTRTIWAEGTETKLVGRVPFQVEGLASSHQEDE</sequence>
<evidence type="ECO:0000313" key="2">
    <source>
        <dbReference type="Proteomes" id="UP000318626"/>
    </source>
</evidence>
<proteinExistence type="predicted"/>
<protein>
    <submittedName>
        <fullName evidence="1">Uncharacterized protein</fullName>
    </submittedName>
</protein>
<reference evidence="2" key="1">
    <citation type="submission" date="2019-02" db="EMBL/GenBank/DDBJ databases">
        <title>Deep-cultivation of Planctomycetes and their phenomic and genomic characterization uncovers novel biology.</title>
        <authorList>
            <person name="Wiegand S."/>
            <person name="Jogler M."/>
            <person name="Boedeker C."/>
            <person name="Pinto D."/>
            <person name="Vollmers J."/>
            <person name="Rivas-Marin E."/>
            <person name="Kohn T."/>
            <person name="Peeters S.H."/>
            <person name="Heuer A."/>
            <person name="Rast P."/>
            <person name="Oberbeckmann S."/>
            <person name="Bunk B."/>
            <person name="Jeske O."/>
            <person name="Meyerdierks A."/>
            <person name="Storesund J.E."/>
            <person name="Kallscheuer N."/>
            <person name="Luecker S."/>
            <person name="Lage O.M."/>
            <person name="Pohl T."/>
            <person name="Merkel B.J."/>
            <person name="Hornburger P."/>
            <person name="Mueller R.-W."/>
            <person name="Bruemmer F."/>
            <person name="Labrenz M."/>
            <person name="Spormann A.M."/>
            <person name="Op den Camp H."/>
            <person name="Overmann J."/>
            <person name="Amann R."/>
            <person name="Jetten M.S.M."/>
            <person name="Mascher T."/>
            <person name="Medema M.H."/>
            <person name="Devos D.P."/>
            <person name="Kaster A.-K."/>
            <person name="Ovreas L."/>
            <person name="Rohde M."/>
            <person name="Galperin M.Y."/>
            <person name="Jogler C."/>
        </authorList>
    </citation>
    <scope>NUCLEOTIDE SEQUENCE [LARGE SCALE GENOMIC DNA]</scope>
    <source>
        <strain evidence="2">Pan97</strain>
    </source>
</reference>
<keyword evidence="2" id="KW-1185">Reference proteome</keyword>